<dbReference type="GO" id="GO:0016020">
    <property type="term" value="C:membrane"/>
    <property type="evidence" value="ECO:0007669"/>
    <property type="project" value="TreeGrafter"/>
</dbReference>
<dbReference type="InterPro" id="IPR050266">
    <property type="entry name" value="AB_hydrolase_sf"/>
</dbReference>
<dbReference type="PRINTS" id="PR00111">
    <property type="entry name" value="ABHYDROLASE"/>
</dbReference>
<name>A0A5P2CCH1_STRVZ</name>
<evidence type="ECO:0000313" key="3">
    <source>
        <dbReference type="Proteomes" id="UP000322927"/>
    </source>
</evidence>
<dbReference type="RefSeq" id="WP_150220636.1">
    <property type="nucleotide sequence ID" value="NZ_CP029192.1"/>
</dbReference>
<gene>
    <name evidence="2" type="ORF">DEJ48_38015</name>
</gene>
<evidence type="ECO:0000259" key="1">
    <source>
        <dbReference type="Pfam" id="PF00561"/>
    </source>
</evidence>
<dbReference type="Proteomes" id="UP000322927">
    <property type="component" value="Chromosome"/>
</dbReference>
<dbReference type="PANTHER" id="PTHR43798:SF33">
    <property type="entry name" value="HYDROLASE, PUTATIVE (AFU_ORTHOLOGUE AFUA_2G14860)-RELATED"/>
    <property type="match status" value="1"/>
</dbReference>
<reference evidence="2 3" key="1">
    <citation type="submission" date="2018-05" db="EMBL/GenBank/DDBJ databases">
        <title>Streptomyces venezuelae.</title>
        <authorList>
            <person name="Kim W."/>
            <person name="Lee N."/>
            <person name="Cho B.-K."/>
        </authorList>
    </citation>
    <scope>NUCLEOTIDE SEQUENCE [LARGE SCALE GENOMIC DNA]</scope>
    <source>
        <strain evidence="2 3">ATCC 14584</strain>
    </source>
</reference>
<dbReference type="InterPro" id="IPR029058">
    <property type="entry name" value="AB_hydrolase_fold"/>
</dbReference>
<dbReference type="Pfam" id="PF00561">
    <property type="entry name" value="Abhydrolase_1"/>
    <property type="match status" value="1"/>
</dbReference>
<dbReference type="OrthoDB" id="3601922at2"/>
<organism evidence="2 3">
    <name type="scientific">Streptomyces venezuelae</name>
    <dbReference type="NCBI Taxonomy" id="54571"/>
    <lineage>
        <taxon>Bacteria</taxon>
        <taxon>Bacillati</taxon>
        <taxon>Actinomycetota</taxon>
        <taxon>Actinomycetes</taxon>
        <taxon>Kitasatosporales</taxon>
        <taxon>Streptomycetaceae</taxon>
        <taxon>Streptomyces</taxon>
    </lineage>
</organism>
<keyword evidence="2" id="KW-0378">Hydrolase</keyword>
<dbReference type="SUPFAM" id="SSF53474">
    <property type="entry name" value="alpha/beta-Hydrolases"/>
    <property type="match status" value="1"/>
</dbReference>
<feature type="domain" description="AB hydrolase-1" evidence="1">
    <location>
        <begin position="42"/>
        <end position="271"/>
    </location>
</feature>
<evidence type="ECO:0000313" key="2">
    <source>
        <dbReference type="EMBL" id="QES38449.1"/>
    </source>
</evidence>
<proteinExistence type="predicted"/>
<dbReference type="InterPro" id="IPR000073">
    <property type="entry name" value="AB_hydrolase_1"/>
</dbReference>
<dbReference type="GO" id="GO:0016787">
    <property type="term" value="F:hydrolase activity"/>
    <property type="evidence" value="ECO:0007669"/>
    <property type="project" value="UniProtKB-KW"/>
</dbReference>
<dbReference type="AlphaFoldDB" id="A0A5P2CCH1"/>
<dbReference type="EMBL" id="CP029192">
    <property type="protein sequence ID" value="QES38449.1"/>
    <property type="molecule type" value="Genomic_DNA"/>
</dbReference>
<protein>
    <submittedName>
        <fullName evidence="2">Alpha/beta hydrolase</fullName>
    </submittedName>
</protein>
<dbReference type="Gene3D" id="3.40.50.1820">
    <property type="entry name" value="alpha/beta hydrolase"/>
    <property type="match status" value="1"/>
</dbReference>
<accession>A0A5P2CCH1</accession>
<dbReference type="PANTHER" id="PTHR43798">
    <property type="entry name" value="MONOACYLGLYCEROL LIPASE"/>
    <property type="match status" value="1"/>
</dbReference>
<sequence>MIEEYVRTVTAHGVPYNYRVLRQTDPAAEARGEAAGGPPAEPVIALGGVLEGMHDWAYLEGAVLPGASLVTVDLPGLDPAAFQDGDGLDLLCEGLAGIVEDLGAPRVKLYGYSLGAAVALQYTQGHPERVARLLLGGVPGDVTDEIETHLRTAVGCARAGDADGFAALMADGLLCLDESHHVHRRELTRGYLRRFMRNAAHVPRKVDLLATALVTRRRPLHDGLSGVPTLVFSGGHDHLNPHEKLLEFAATIEGSRFVSFPDCDHMLPLQRPEAVTSLVASFLLDEPAAQASG</sequence>